<comment type="caution">
    <text evidence="2">The sequence shown here is derived from an EMBL/GenBank/DDBJ whole genome shotgun (WGS) entry which is preliminary data.</text>
</comment>
<evidence type="ECO:0000256" key="1">
    <source>
        <dbReference type="SAM" id="MobiDB-lite"/>
    </source>
</evidence>
<keyword evidence="3" id="KW-1185">Reference proteome</keyword>
<dbReference type="InterPro" id="IPR038696">
    <property type="entry name" value="IalB_sf"/>
</dbReference>
<name>A0A939FWA8_9HYPH</name>
<dbReference type="Pfam" id="PF06776">
    <property type="entry name" value="IalB"/>
    <property type="match status" value="1"/>
</dbReference>
<dbReference type="InterPro" id="IPR010642">
    <property type="entry name" value="Invasion_prot_B"/>
</dbReference>
<gene>
    <name evidence="2" type="ORF">J1C48_11265</name>
</gene>
<accession>A0A939FWA8</accession>
<dbReference type="Proteomes" id="UP000664122">
    <property type="component" value="Unassembled WGS sequence"/>
</dbReference>
<evidence type="ECO:0000313" key="3">
    <source>
        <dbReference type="Proteomes" id="UP000664122"/>
    </source>
</evidence>
<feature type="region of interest" description="Disordered" evidence="1">
    <location>
        <begin position="132"/>
        <end position="176"/>
    </location>
</feature>
<evidence type="ECO:0000313" key="2">
    <source>
        <dbReference type="EMBL" id="MBO0663158.1"/>
    </source>
</evidence>
<reference evidence="2" key="1">
    <citation type="submission" date="2021-03" db="EMBL/GenBank/DDBJ databases">
        <title>Whole genome sequence of Jiella sp. CQZ9-1.</title>
        <authorList>
            <person name="Tuo L."/>
        </authorList>
    </citation>
    <scope>NUCLEOTIDE SEQUENCE</scope>
    <source>
        <strain evidence="2">CQZ9-1</strain>
    </source>
</reference>
<dbReference type="AlphaFoldDB" id="A0A939FWA8"/>
<dbReference type="EMBL" id="JAFMPP010000008">
    <property type="protein sequence ID" value="MBO0663158.1"/>
    <property type="molecule type" value="Genomic_DNA"/>
</dbReference>
<dbReference type="Gene3D" id="2.60.40.1880">
    <property type="entry name" value="Invasion associated locus B (IalB) protein"/>
    <property type="match status" value="1"/>
</dbReference>
<feature type="compositionally biased region" description="Basic and acidic residues" evidence="1">
    <location>
        <begin position="155"/>
        <end position="170"/>
    </location>
</feature>
<sequence length="176" mass="19438">MPTEWYKVCSKQGDNEICNTQYSLIANTRQLITAVNLIDVKGKVNQKVLQAVVPTGRVIPAGVQLKIDNDQPLTMNYTVCFPNRCIAEAELTDALIASMKKGKQMVVTSVNFQRQPNPIPITLKGFTGAYDGPPADESELAKRQQQLNEALQKQAEARRKKFEDAQKAAKDSGSSQ</sequence>
<organism evidence="2 3">
    <name type="scientific">Jiella flava</name>
    <dbReference type="NCBI Taxonomy" id="2816857"/>
    <lineage>
        <taxon>Bacteria</taxon>
        <taxon>Pseudomonadati</taxon>
        <taxon>Pseudomonadota</taxon>
        <taxon>Alphaproteobacteria</taxon>
        <taxon>Hyphomicrobiales</taxon>
        <taxon>Aurantimonadaceae</taxon>
        <taxon>Jiella</taxon>
    </lineage>
</organism>
<protein>
    <submittedName>
        <fullName evidence="2">Invasion associated locus B family protein</fullName>
    </submittedName>
</protein>
<proteinExistence type="predicted"/>